<sequence>MGSPRNSNAIGFENQNHPASVNASSYAGCPLNPRMWFWKIKGNCSETKMTLRVSRVGARPLNAAHYIADSQNPCSAGPSTRPGCYERRTWVQVV</sequence>
<name>A0A0C9XB46_9AGAR</name>
<feature type="non-terminal residue" evidence="1">
    <location>
        <position position="1"/>
    </location>
</feature>
<dbReference type="HOGENOM" id="CLU_2391912_0_0_1"/>
<reference evidence="2" key="2">
    <citation type="submission" date="2015-01" db="EMBL/GenBank/DDBJ databases">
        <title>Evolutionary Origins and Diversification of the Mycorrhizal Mutualists.</title>
        <authorList>
            <consortium name="DOE Joint Genome Institute"/>
            <consortium name="Mycorrhizal Genomics Consortium"/>
            <person name="Kohler A."/>
            <person name="Kuo A."/>
            <person name="Nagy L.G."/>
            <person name="Floudas D."/>
            <person name="Copeland A."/>
            <person name="Barry K.W."/>
            <person name="Cichocki N."/>
            <person name="Veneault-Fourrey C."/>
            <person name="LaButti K."/>
            <person name="Lindquist E.A."/>
            <person name="Lipzen A."/>
            <person name="Lundell T."/>
            <person name="Morin E."/>
            <person name="Murat C."/>
            <person name="Riley R."/>
            <person name="Ohm R."/>
            <person name="Sun H."/>
            <person name="Tunlid A."/>
            <person name="Henrissat B."/>
            <person name="Grigoriev I.V."/>
            <person name="Hibbett D.S."/>
            <person name="Martin F."/>
        </authorList>
    </citation>
    <scope>NUCLEOTIDE SEQUENCE [LARGE SCALE GENOMIC DNA]</scope>
    <source>
        <strain evidence="2">LaAM-08-1</strain>
    </source>
</reference>
<evidence type="ECO:0000313" key="2">
    <source>
        <dbReference type="Proteomes" id="UP000054477"/>
    </source>
</evidence>
<feature type="non-terminal residue" evidence="1">
    <location>
        <position position="94"/>
    </location>
</feature>
<dbReference type="OrthoDB" id="10553207at2759"/>
<dbReference type="EMBL" id="KN838663">
    <property type="protein sequence ID" value="KIJ98708.1"/>
    <property type="molecule type" value="Genomic_DNA"/>
</dbReference>
<dbReference type="Proteomes" id="UP000054477">
    <property type="component" value="Unassembled WGS sequence"/>
</dbReference>
<dbReference type="AlphaFoldDB" id="A0A0C9XB46"/>
<evidence type="ECO:0000313" key="1">
    <source>
        <dbReference type="EMBL" id="KIJ98708.1"/>
    </source>
</evidence>
<organism evidence="1 2">
    <name type="scientific">Laccaria amethystina LaAM-08-1</name>
    <dbReference type="NCBI Taxonomy" id="1095629"/>
    <lineage>
        <taxon>Eukaryota</taxon>
        <taxon>Fungi</taxon>
        <taxon>Dikarya</taxon>
        <taxon>Basidiomycota</taxon>
        <taxon>Agaricomycotina</taxon>
        <taxon>Agaricomycetes</taxon>
        <taxon>Agaricomycetidae</taxon>
        <taxon>Agaricales</taxon>
        <taxon>Agaricineae</taxon>
        <taxon>Hydnangiaceae</taxon>
        <taxon>Laccaria</taxon>
    </lineage>
</organism>
<protein>
    <submittedName>
        <fullName evidence="1">Uncharacterized protein</fullName>
    </submittedName>
</protein>
<gene>
    <name evidence="1" type="ORF">K443DRAFT_680548</name>
</gene>
<reference evidence="1 2" key="1">
    <citation type="submission" date="2014-04" db="EMBL/GenBank/DDBJ databases">
        <authorList>
            <consortium name="DOE Joint Genome Institute"/>
            <person name="Kuo A."/>
            <person name="Kohler A."/>
            <person name="Nagy L.G."/>
            <person name="Floudas D."/>
            <person name="Copeland A."/>
            <person name="Barry K.W."/>
            <person name="Cichocki N."/>
            <person name="Veneault-Fourrey C."/>
            <person name="LaButti K."/>
            <person name="Lindquist E.A."/>
            <person name="Lipzen A."/>
            <person name="Lundell T."/>
            <person name="Morin E."/>
            <person name="Murat C."/>
            <person name="Sun H."/>
            <person name="Tunlid A."/>
            <person name="Henrissat B."/>
            <person name="Grigoriev I.V."/>
            <person name="Hibbett D.S."/>
            <person name="Martin F."/>
            <person name="Nordberg H.P."/>
            <person name="Cantor M.N."/>
            <person name="Hua S.X."/>
        </authorList>
    </citation>
    <scope>NUCLEOTIDE SEQUENCE [LARGE SCALE GENOMIC DNA]</scope>
    <source>
        <strain evidence="1 2">LaAM-08-1</strain>
    </source>
</reference>
<keyword evidence="2" id="KW-1185">Reference proteome</keyword>
<accession>A0A0C9XB46</accession>
<proteinExistence type="predicted"/>